<dbReference type="Pfam" id="PF13585">
    <property type="entry name" value="CHU_C"/>
    <property type="match status" value="1"/>
</dbReference>
<evidence type="ECO:0000259" key="1">
    <source>
        <dbReference type="PROSITE" id="PS50093"/>
    </source>
</evidence>
<dbReference type="AlphaFoldDB" id="A0A1V9F2P4"/>
<dbReference type="InterPro" id="IPR035986">
    <property type="entry name" value="PKD_dom_sf"/>
</dbReference>
<gene>
    <name evidence="2" type="ORF">A4H97_25155</name>
</gene>
<feature type="domain" description="PKD" evidence="1">
    <location>
        <begin position="598"/>
        <end position="638"/>
    </location>
</feature>
<dbReference type="Pfam" id="PF17517">
    <property type="entry name" value="IgGFc_binding"/>
    <property type="match status" value="1"/>
</dbReference>
<protein>
    <recommendedName>
        <fullName evidence="1">PKD domain-containing protein</fullName>
    </recommendedName>
</protein>
<organism evidence="2 3">
    <name type="scientific">Niastella yeongjuensis</name>
    <dbReference type="NCBI Taxonomy" id="354355"/>
    <lineage>
        <taxon>Bacteria</taxon>
        <taxon>Pseudomonadati</taxon>
        <taxon>Bacteroidota</taxon>
        <taxon>Chitinophagia</taxon>
        <taxon>Chitinophagales</taxon>
        <taxon>Chitinophagaceae</taxon>
        <taxon>Niastella</taxon>
    </lineage>
</organism>
<comment type="caution">
    <text evidence="2">The sequence shown here is derived from an EMBL/GenBank/DDBJ whole genome shotgun (WGS) entry which is preliminary data.</text>
</comment>
<dbReference type="PROSITE" id="PS50093">
    <property type="entry name" value="PKD"/>
    <property type="match status" value="3"/>
</dbReference>
<dbReference type="SMART" id="SM00089">
    <property type="entry name" value="PKD"/>
    <property type="match status" value="3"/>
</dbReference>
<dbReference type="Gene3D" id="2.60.40.10">
    <property type="entry name" value="Immunoglobulins"/>
    <property type="match status" value="3"/>
</dbReference>
<dbReference type="InterPro" id="IPR000601">
    <property type="entry name" value="PKD_dom"/>
</dbReference>
<evidence type="ECO:0000313" key="3">
    <source>
        <dbReference type="Proteomes" id="UP000192610"/>
    </source>
</evidence>
<reference evidence="3" key="1">
    <citation type="submission" date="2016-04" db="EMBL/GenBank/DDBJ databases">
        <authorList>
            <person name="Chen L."/>
            <person name="Zhuang W."/>
            <person name="Wang G."/>
        </authorList>
    </citation>
    <scope>NUCLEOTIDE SEQUENCE [LARGE SCALE GENOMIC DNA]</scope>
    <source>
        <strain evidence="3">17621</strain>
    </source>
</reference>
<feature type="domain" description="PKD" evidence="1">
    <location>
        <begin position="694"/>
        <end position="741"/>
    </location>
</feature>
<dbReference type="InterPro" id="IPR026341">
    <property type="entry name" value="T9SS_type_B"/>
</dbReference>
<feature type="domain" description="PKD" evidence="1">
    <location>
        <begin position="773"/>
        <end position="828"/>
    </location>
</feature>
<dbReference type="CDD" id="cd00146">
    <property type="entry name" value="PKD"/>
    <property type="match status" value="2"/>
</dbReference>
<dbReference type="Pfam" id="PF18911">
    <property type="entry name" value="PKD_4"/>
    <property type="match status" value="3"/>
</dbReference>
<proteinExistence type="predicted"/>
<dbReference type="SUPFAM" id="SSF49299">
    <property type="entry name" value="PKD domain"/>
    <property type="match status" value="3"/>
</dbReference>
<dbReference type="InterPro" id="IPR013783">
    <property type="entry name" value="Ig-like_fold"/>
</dbReference>
<name>A0A1V9F2P4_9BACT</name>
<accession>A0A1V9F2P4</accession>
<dbReference type="InterPro" id="IPR035234">
    <property type="entry name" value="IgGFc-bd_N"/>
</dbReference>
<sequence>MTFILASACLMSYGQNFTNKGREFWVGYGHNTLFYSGNTQEMVLYLSAEQTANVKVSISNTTWVRNYTIAPGQVVVSDLIPKSGAEDCRLVGEGISQKNIHIESDVAIVAYAHVYGDYSSGATMLLPVETYGYTYASCNTGQSYDADSHSWFYVVAAENNTRVRVKPSLETASNVQRNQEFEVALNKGEILNVMGATTSAGIGNDMSGTTILSVAGADGKCHPISVFSGSSRTVICPSGAGLPSGDFIMQQIFPATAWGARYLAGITANTDNINIPGVNRFRVYVRDKLTNVYANGTKLNSMDQYGYFYDFDANTPQYITADKPIMVAQLIVSQEGCNTSASSYNDPEMIYLSPMEQAINNVSFYSAEKEHIQANYVMLTIHENGISSLSIDGSIPGPLTSTDLTLDCPGLPGYKVVVRRFPATGMQHTVRSDSAFNAIAYGLGDHESYGYNAGSYVNNLTYIAEIKNDSSSTPNTYTCPQTPFSITIKTLYTATGIIWGYGTLPGFSPNGNINYSNPVPDGTEVINGKTYNVYKQPLPALAPSTGTYYVPVTIVSPSIDNCTNSEKLVIEVKVLPGPTADFTFVPDCATKTTSFTASSSDPLIDKWRWEFGDKTLDNVMKPDKVYVAGGPYTVNMYAFRSSDGCAGMATKTVNIPGMPKVAFDQPAVVCMPNGTSNFVNKTTVPGVFTGTLQYAWDFGDGGNAADKSPTHYYAARGSYPVKLTVTTDQGCSDFITTTVSAFADRPVAGIGITNTEQCAGTAFSFSDKSIYPGTATGAQYKWTFGDITSGTAANPAKTYKQPGTYTVTMAVISSEGCISDTASTVVKVYPVPVVDAGPDMITEPGKPVLLQATVTPATAAISWSPATNLSGAGQLQPMASPLETTRYYITATGDKGCKGTDSMLLKVFKELKVPNAFTPNGDGKNDTWRIPGLEDYKNATVQVFNRWGQIVFKSTGYSNPWRGDINGTPLPTGAYYYVIQPKEGGYGTISGSVLIVR</sequence>
<dbReference type="PANTHER" id="PTHR46534">
    <property type="entry name" value="IGGFC_BINDING DOMAIN-CONTAINING PROTEIN"/>
    <property type="match status" value="1"/>
</dbReference>
<dbReference type="STRING" id="354355.SAMN05660816_05321"/>
<dbReference type="EMBL" id="LVXG01000008">
    <property type="protein sequence ID" value="OQP52614.1"/>
    <property type="molecule type" value="Genomic_DNA"/>
</dbReference>
<dbReference type="Proteomes" id="UP000192610">
    <property type="component" value="Unassembled WGS sequence"/>
</dbReference>
<evidence type="ECO:0000313" key="2">
    <source>
        <dbReference type="EMBL" id="OQP52614.1"/>
    </source>
</evidence>
<dbReference type="NCBIfam" id="TIGR04131">
    <property type="entry name" value="Bac_Flav_CTERM"/>
    <property type="match status" value="1"/>
</dbReference>
<dbReference type="PANTHER" id="PTHR46534:SF1">
    <property type="entry name" value="IGGFC-BINDING PROTEIN N-TERMINAL DOMAIN-CONTAINING PROTEIN"/>
    <property type="match status" value="1"/>
</dbReference>
<dbReference type="InterPro" id="IPR022409">
    <property type="entry name" value="PKD/Chitinase_dom"/>
</dbReference>
<keyword evidence="3" id="KW-1185">Reference proteome</keyword>